<evidence type="ECO:0000256" key="2">
    <source>
        <dbReference type="ARBA" id="ARBA00022714"/>
    </source>
</evidence>
<dbReference type="InterPro" id="IPR036010">
    <property type="entry name" value="2Fe-2S_ferredoxin-like_sf"/>
</dbReference>
<gene>
    <name evidence="9" type="ORF">ACFSGX_17570</name>
</gene>
<evidence type="ECO:0000256" key="1">
    <source>
        <dbReference type="ARBA" id="ARBA00022630"/>
    </source>
</evidence>
<dbReference type="PANTHER" id="PTHR47354:SF1">
    <property type="entry name" value="CARNITINE MONOOXYGENASE REDUCTASE SUBUNIT"/>
    <property type="match status" value="1"/>
</dbReference>
<organism evidence="9 10">
    <name type="scientific">Sphingomonas arantia</name>
    <dbReference type="NCBI Taxonomy" id="1460676"/>
    <lineage>
        <taxon>Bacteria</taxon>
        <taxon>Pseudomonadati</taxon>
        <taxon>Pseudomonadota</taxon>
        <taxon>Alphaproteobacteria</taxon>
        <taxon>Sphingomonadales</taxon>
        <taxon>Sphingomonadaceae</taxon>
        <taxon>Sphingomonas</taxon>
    </lineage>
</organism>
<dbReference type="PANTHER" id="PTHR47354">
    <property type="entry name" value="NADH OXIDOREDUCTASE HCR"/>
    <property type="match status" value="1"/>
</dbReference>
<keyword evidence="3" id="KW-0479">Metal-binding</keyword>
<evidence type="ECO:0000259" key="8">
    <source>
        <dbReference type="PROSITE" id="PS51384"/>
    </source>
</evidence>
<dbReference type="CDD" id="cd06185">
    <property type="entry name" value="PDR_like"/>
    <property type="match status" value="1"/>
</dbReference>
<dbReference type="EMBL" id="JBHUGS010000005">
    <property type="protein sequence ID" value="MFD1952591.1"/>
    <property type="molecule type" value="Genomic_DNA"/>
</dbReference>
<keyword evidence="2" id="KW-0001">2Fe-2S</keyword>
<dbReference type="InterPro" id="IPR017927">
    <property type="entry name" value="FAD-bd_FR_type"/>
</dbReference>
<dbReference type="PROSITE" id="PS51085">
    <property type="entry name" value="2FE2S_FER_2"/>
    <property type="match status" value="1"/>
</dbReference>
<reference evidence="10" key="1">
    <citation type="journal article" date="2019" name="Int. J. Syst. Evol. Microbiol.">
        <title>The Global Catalogue of Microorganisms (GCM) 10K type strain sequencing project: providing services to taxonomists for standard genome sequencing and annotation.</title>
        <authorList>
            <consortium name="The Broad Institute Genomics Platform"/>
            <consortium name="The Broad Institute Genome Sequencing Center for Infectious Disease"/>
            <person name="Wu L."/>
            <person name="Ma J."/>
        </authorList>
    </citation>
    <scope>NUCLEOTIDE SEQUENCE [LARGE SCALE GENOMIC DNA]</scope>
    <source>
        <strain evidence="10">CGMCC 1.12702</strain>
    </source>
</reference>
<keyword evidence="6" id="KW-0411">Iron-sulfur</keyword>
<dbReference type="InterPro" id="IPR017938">
    <property type="entry name" value="Riboflavin_synthase-like_b-brl"/>
</dbReference>
<dbReference type="InterPro" id="IPR001041">
    <property type="entry name" value="2Fe-2S_ferredoxin-type"/>
</dbReference>
<dbReference type="SUPFAM" id="SSF63380">
    <property type="entry name" value="Riboflavin synthase domain-like"/>
    <property type="match status" value="1"/>
</dbReference>
<dbReference type="PROSITE" id="PS00197">
    <property type="entry name" value="2FE2S_FER_1"/>
    <property type="match status" value="1"/>
</dbReference>
<evidence type="ECO:0000259" key="7">
    <source>
        <dbReference type="PROSITE" id="PS51085"/>
    </source>
</evidence>
<evidence type="ECO:0000256" key="6">
    <source>
        <dbReference type="ARBA" id="ARBA00023014"/>
    </source>
</evidence>
<dbReference type="PRINTS" id="PR00409">
    <property type="entry name" value="PHDIOXRDTASE"/>
</dbReference>
<dbReference type="Pfam" id="PF00111">
    <property type="entry name" value="Fer2"/>
    <property type="match status" value="1"/>
</dbReference>
<dbReference type="InterPro" id="IPR050415">
    <property type="entry name" value="MRET"/>
</dbReference>
<sequence length="324" mass="33599">MTDPILRTIVHRVTQIGAPGTAGSVRILDLRAADGADLPAFEAGAHVDLNLADGLIRQYSLLNAPVDRHRYVVAIALEGASRGGSRHLHEQVAEGDRIDVGAPRCHFHLVEDAPYSVLIAGGIGVTPIWSMAQRLIALGRSFEFHYGARSAAAAPLLAEIAAGLAGAGVALHTVFADEDDRGLDLAGIIARAPADAHFYACGPGGMLDAYLAAGASVPEGRLHYERFAATGEVATAGGFAVELARTGGRYMVEPGQTILDALKLAGINVPHSCAEGICGACEARVISGIPDHRDDVLSPAEKASNASMMVCCSGSRSATLVLDL</sequence>
<comment type="caution">
    <text evidence="9">The sequence shown here is derived from an EMBL/GenBank/DDBJ whole genome shotgun (WGS) entry which is preliminary data.</text>
</comment>
<dbReference type="SUPFAM" id="SSF52343">
    <property type="entry name" value="Ferredoxin reductase-like, C-terminal NADP-linked domain"/>
    <property type="match status" value="1"/>
</dbReference>
<dbReference type="InterPro" id="IPR006058">
    <property type="entry name" value="2Fe2S_fd_BS"/>
</dbReference>
<evidence type="ECO:0000256" key="4">
    <source>
        <dbReference type="ARBA" id="ARBA00023002"/>
    </source>
</evidence>
<keyword evidence="10" id="KW-1185">Reference proteome</keyword>
<protein>
    <submittedName>
        <fullName evidence="9">PDR/VanB family oxidoreductase</fullName>
    </submittedName>
</protein>
<keyword evidence="4" id="KW-0560">Oxidoreductase</keyword>
<dbReference type="SUPFAM" id="SSF54292">
    <property type="entry name" value="2Fe-2S ferredoxin-like"/>
    <property type="match status" value="1"/>
</dbReference>
<dbReference type="InterPro" id="IPR012675">
    <property type="entry name" value="Beta-grasp_dom_sf"/>
</dbReference>
<name>A0ABW4U4C5_9SPHN</name>
<feature type="domain" description="FAD-binding FR-type" evidence="8">
    <location>
        <begin position="3"/>
        <end position="110"/>
    </location>
</feature>
<dbReference type="Proteomes" id="UP001597400">
    <property type="component" value="Unassembled WGS sequence"/>
</dbReference>
<evidence type="ECO:0000313" key="10">
    <source>
        <dbReference type="Proteomes" id="UP001597400"/>
    </source>
</evidence>
<evidence type="ECO:0000313" key="9">
    <source>
        <dbReference type="EMBL" id="MFD1952591.1"/>
    </source>
</evidence>
<dbReference type="Gene3D" id="3.10.20.30">
    <property type="match status" value="1"/>
</dbReference>
<feature type="domain" description="2Fe-2S ferredoxin-type" evidence="7">
    <location>
        <begin position="239"/>
        <end position="324"/>
    </location>
</feature>
<dbReference type="InterPro" id="IPR039261">
    <property type="entry name" value="FNR_nucleotide-bd"/>
</dbReference>
<dbReference type="Gene3D" id="2.40.30.10">
    <property type="entry name" value="Translation factors"/>
    <property type="match status" value="1"/>
</dbReference>
<evidence type="ECO:0000256" key="5">
    <source>
        <dbReference type="ARBA" id="ARBA00023004"/>
    </source>
</evidence>
<evidence type="ECO:0000256" key="3">
    <source>
        <dbReference type="ARBA" id="ARBA00022723"/>
    </source>
</evidence>
<accession>A0ABW4U4C5</accession>
<proteinExistence type="predicted"/>
<keyword evidence="1" id="KW-0285">Flavoprotein</keyword>
<dbReference type="Gene3D" id="3.40.50.80">
    <property type="entry name" value="Nucleotide-binding domain of ferredoxin-NADP reductase (FNR) module"/>
    <property type="match status" value="1"/>
</dbReference>
<dbReference type="CDD" id="cd00207">
    <property type="entry name" value="fer2"/>
    <property type="match status" value="1"/>
</dbReference>
<keyword evidence="5" id="KW-0408">Iron</keyword>
<dbReference type="PROSITE" id="PS51384">
    <property type="entry name" value="FAD_FR"/>
    <property type="match status" value="1"/>
</dbReference>
<dbReference type="RefSeq" id="WP_380931602.1">
    <property type="nucleotide sequence ID" value="NZ_JBHUGS010000005.1"/>
</dbReference>